<feature type="region of interest" description="Disordered" evidence="5">
    <location>
        <begin position="364"/>
        <end position="419"/>
    </location>
</feature>
<proteinExistence type="predicted"/>
<accession>A0A6L2JBX4</accession>
<evidence type="ECO:0000259" key="6">
    <source>
        <dbReference type="PROSITE" id="PS50158"/>
    </source>
</evidence>
<keyword evidence="7" id="KW-0239">DNA-directed DNA polymerase</keyword>
<evidence type="ECO:0000256" key="2">
    <source>
        <dbReference type="ARBA" id="ARBA00022750"/>
    </source>
</evidence>
<dbReference type="GO" id="GO:0003964">
    <property type="term" value="F:RNA-directed DNA polymerase activity"/>
    <property type="evidence" value="ECO:0007669"/>
    <property type="project" value="UniProtKB-KW"/>
</dbReference>
<protein>
    <submittedName>
        <fullName evidence="7">DNA-directed DNA polymerase</fullName>
    </submittedName>
</protein>
<name>A0A6L2JBX4_TANCI</name>
<dbReference type="SUPFAM" id="SSF57756">
    <property type="entry name" value="Retrovirus zinc finger-like domains"/>
    <property type="match status" value="1"/>
</dbReference>
<dbReference type="Gene3D" id="3.10.10.10">
    <property type="entry name" value="HIV Type 1 Reverse Transcriptase, subunit A, domain 1"/>
    <property type="match status" value="1"/>
</dbReference>
<keyword evidence="7" id="KW-0808">Transferase</keyword>
<dbReference type="GO" id="GO:0004519">
    <property type="term" value="F:endonuclease activity"/>
    <property type="evidence" value="ECO:0007669"/>
    <property type="project" value="UniProtKB-KW"/>
</dbReference>
<keyword evidence="7" id="KW-0548">Nucleotidyltransferase</keyword>
<feature type="region of interest" description="Disordered" evidence="5">
    <location>
        <begin position="1"/>
        <end position="24"/>
    </location>
</feature>
<dbReference type="InterPro" id="IPR001878">
    <property type="entry name" value="Znf_CCHC"/>
</dbReference>
<dbReference type="InterPro" id="IPR053134">
    <property type="entry name" value="RNA-dir_DNA_polymerase"/>
</dbReference>
<dbReference type="GO" id="GO:0003887">
    <property type="term" value="F:DNA-directed DNA polymerase activity"/>
    <property type="evidence" value="ECO:0007669"/>
    <property type="project" value="UniProtKB-KW"/>
</dbReference>
<dbReference type="SMART" id="SM00343">
    <property type="entry name" value="ZnF_C2HC"/>
    <property type="match status" value="1"/>
</dbReference>
<sequence>LVSDQSSNPTSSTNSNPKGRNRRCSKQRIVNSNLEEHSHPVVTMADQRTMAQLLQAPTEGYEDAIVVPAITADNFELKHDLLTLGHNKQFYGHDKEDPHAHIRAARIWLEKEPPRSIFTWDDLVSKFINQFFPPSKTTSLRNEITNFQQRFDESFSEAWDRFKDLLRACPYHSFSELHQLDTFYNALKSKDQDSLNSAAGGNFLDKMPRDCLSIIESKSKVRYSCDKPVVVKVSTNASTSGVSPDVAELKDMVKALLLDKKGQNQSSTPVKAFEDSCAPAYQAPAPQTQGVSKEDFSAYVKANDAMMKNMQTQGQNMQNKLTNLIDLITKFVNSNTASTSGSGTLPSNTIANPKSDLKAITTRSGVSYDGPRIPPPVMENEHEATKDTVNPTNNENTKDPNPKASILYPSRRNDEKNREKANNQIEKFYQIFKDMSFEISFADALILMPKFASTLKALIGNKERLSEMARTLLNEHCSAVLLKKLPEKLGDPGKFLIPCDFPGMAECLALAYLADHSISRPVGVAEDVYVKTGRALIDVFEGDLTLRVGKEAITFNLDQTSRYSANYSDMTAKRIDVIDMACEEYSQEVLGFFDTISSGSPTPYHDPIVSATSPTLTPFENSDFLFEKVDAFLVVEDEPTLSNFQQPYLDPERDILLLEAFLNDDPSSPPPNQINYMPEVRKELKICKAKTDKSSVDEPPVVALKSLLPHLEYVFLEGDDKLPVIIAKDLSVEEKTALITVLKSHKRAIAWKLSDIKGINPEFCTHKILMEEDFTPAVQHQRRVNPKIYDVIKQEVIKLLDAGLIYPISDSPWVSPVHCVPKKGGFTVVENKELILTRLVTGWRVCIDYRKLNEATQKDHFPLSFMDQMLERLAGNQYYCFLDGFSGYFQIPIDPKDQEKTTFTYPYETFAYHRMPFGLCNALGMFQRCMMAIFYDMIEKTMEVFMDDFTVFGNSFQSCLSHLEKMLKSDFAIAAVLGKHQDKHFRPIHYASKTMIEAESNYTTTEKEMLAVVRCVSGQEAVDILKACHYGPIGGENHTSWSDKLDDALWAFCIAYKTPIGCTTYKLVYGKACHLPVELEHKAYWALKHVNFDLKIAGDHRKIQINELNELRDQAYENSLIYKEKTKRIHYSKIKNRVWQTQKPLRPLKSRELGQAQRPKTSASWEAPHAYPIPRNVKTLAKGFCPQVFISSASVGNHPRWENDPGKLGTASDIIERDVVLQKNKFFKDVKHYFWDDPFLFKICADQVIRWCVHGQEAIDILKACHNGPTGRHHGLNYTAKKVFDFVFTGPQSIVMPMTWANLMMLVNVREKFRNSLVRSFDQKKNKIQARQKKKMMKKSSSLENKPYCSKDCKTNTETLNNKITDLADKLFDAKNMMYHYKLALAQVESRLVEHKEREVKYIEKIRTLEFHNKSHTECIEILKKKLDTLKLEKDGVDGKLAECADDTVTDYSRPSPTVGSTLGDDQNINYSTSETGESTDNILSKPMVKFVKIAERSTTNKVETVKKPSVKYAEMYIRTTKKPNVRGNQINWNNLKSHQLGPNFVMKKKACFNCGDFNHLAYDCRKRAHSYANRPFQRTSAVRPQYRAPWVPTVNRNFPPVNRKLPTGNSNVSTVCCCCSRHVNTARLKAVINRRNWVNDVKASAWQLRDKIRRISEDKKKQRNKKLKYSADAASSLGEDCWDLRAFNSKNLIADAASSLGEDCWELNVQGIPTASEEFSHC</sequence>
<comment type="caution">
    <text evidence="7">The sequence shown here is derived from an EMBL/GenBank/DDBJ whole genome shotgun (WGS) entry which is preliminary data.</text>
</comment>
<evidence type="ECO:0000256" key="4">
    <source>
        <dbReference type="PROSITE-ProRule" id="PRU00047"/>
    </source>
</evidence>
<evidence type="ECO:0000313" key="7">
    <source>
        <dbReference type="EMBL" id="GEU34523.1"/>
    </source>
</evidence>
<evidence type="ECO:0000256" key="5">
    <source>
        <dbReference type="SAM" id="MobiDB-lite"/>
    </source>
</evidence>
<organism evidence="7">
    <name type="scientific">Tanacetum cinerariifolium</name>
    <name type="common">Dalmatian daisy</name>
    <name type="synonym">Chrysanthemum cinerariifolium</name>
    <dbReference type="NCBI Taxonomy" id="118510"/>
    <lineage>
        <taxon>Eukaryota</taxon>
        <taxon>Viridiplantae</taxon>
        <taxon>Streptophyta</taxon>
        <taxon>Embryophyta</taxon>
        <taxon>Tracheophyta</taxon>
        <taxon>Spermatophyta</taxon>
        <taxon>Magnoliopsida</taxon>
        <taxon>eudicotyledons</taxon>
        <taxon>Gunneridae</taxon>
        <taxon>Pentapetalae</taxon>
        <taxon>asterids</taxon>
        <taxon>campanulids</taxon>
        <taxon>Asterales</taxon>
        <taxon>Asteraceae</taxon>
        <taxon>Asteroideae</taxon>
        <taxon>Anthemideae</taxon>
        <taxon>Anthemidinae</taxon>
        <taxon>Tanacetum</taxon>
    </lineage>
</organism>
<keyword evidence="3" id="KW-0238">DNA-binding</keyword>
<dbReference type="InterPro" id="IPR043502">
    <property type="entry name" value="DNA/RNA_pol_sf"/>
</dbReference>
<keyword evidence="2" id="KW-0378">Hydrolase</keyword>
<dbReference type="PANTHER" id="PTHR24559:SF444">
    <property type="entry name" value="REVERSE TRANSCRIPTASE DOMAIN-CONTAINING PROTEIN"/>
    <property type="match status" value="1"/>
</dbReference>
<feature type="domain" description="CCHC-type" evidence="6">
    <location>
        <begin position="1552"/>
        <end position="1567"/>
    </location>
</feature>
<reference evidence="7" key="1">
    <citation type="journal article" date="2019" name="Sci. Rep.">
        <title>Draft genome of Tanacetum cinerariifolium, the natural source of mosquito coil.</title>
        <authorList>
            <person name="Yamashiro T."/>
            <person name="Shiraishi A."/>
            <person name="Satake H."/>
            <person name="Nakayama K."/>
        </authorList>
    </citation>
    <scope>NUCLEOTIDE SEQUENCE</scope>
</reference>
<keyword evidence="4" id="KW-0862">Zinc</keyword>
<dbReference type="InterPro" id="IPR005162">
    <property type="entry name" value="Retrotrans_gag_dom"/>
</dbReference>
<dbReference type="Pfam" id="PF17919">
    <property type="entry name" value="RT_RNaseH_2"/>
    <property type="match status" value="1"/>
</dbReference>
<dbReference type="InterPro" id="IPR041577">
    <property type="entry name" value="RT_RNaseH_2"/>
</dbReference>
<keyword evidence="2" id="KW-0064">Aspartyl protease</keyword>
<dbReference type="CDD" id="cd01647">
    <property type="entry name" value="RT_LTR"/>
    <property type="match status" value="1"/>
</dbReference>
<dbReference type="PROSITE" id="PS50158">
    <property type="entry name" value="ZF_CCHC"/>
    <property type="match status" value="1"/>
</dbReference>
<keyword evidence="4" id="KW-0863">Zinc-finger</keyword>
<evidence type="ECO:0000256" key="1">
    <source>
        <dbReference type="ARBA" id="ARBA00022670"/>
    </source>
</evidence>
<gene>
    <name evidence="7" type="ORF">Tci_006501</name>
</gene>
<keyword evidence="1" id="KW-0645">Protease</keyword>
<dbReference type="GO" id="GO:0008270">
    <property type="term" value="F:zinc ion binding"/>
    <property type="evidence" value="ECO:0007669"/>
    <property type="project" value="UniProtKB-KW"/>
</dbReference>
<dbReference type="GO" id="GO:0003676">
    <property type="term" value="F:nucleic acid binding"/>
    <property type="evidence" value="ECO:0007669"/>
    <property type="project" value="InterPro"/>
</dbReference>
<dbReference type="InterPro" id="IPR036875">
    <property type="entry name" value="Znf_CCHC_sf"/>
</dbReference>
<feature type="non-terminal residue" evidence="7">
    <location>
        <position position="1"/>
    </location>
</feature>
<dbReference type="SUPFAM" id="SSF56672">
    <property type="entry name" value="DNA/RNA polymerases"/>
    <property type="match status" value="1"/>
</dbReference>
<dbReference type="EMBL" id="BKCJ010000586">
    <property type="protein sequence ID" value="GEU34523.1"/>
    <property type="molecule type" value="Genomic_DNA"/>
</dbReference>
<dbReference type="Pfam" id="PF03732">
    <property type="entry name" value="Retrotrans_gag"/>
    <property type="match status" value="1"/>
</dbReference>
<keyword evidence="4" id="KW-0479">Metal-binding</keyword>
<feature type="compositionally biased region" description="Low complexity" evidence="5">
    <location>
        <begin position="1"/>
        <end position="17"/>
    </location>
</feature>
<dbReference type="InterPro" id="IPR000477">
    <property type="entry name" value="RT_dom"/>
</dbReference>
<dbReference type="Pfam" id="PF00078">
    <property type="entry name" value="RVT_1"/>
    <property type="match status" value="1"/>
</dbReference>
<feature type="region of interest" description="Disordered" evidence="5">
    <location>
        <begin position="1455"/>
        <end position="1479"/>
    </location>
</feature>
<evidence type="ECO:0000256" key="3">
    <source>
        <dbReference type="ARBA" id="ARBA00023125"/>
    </source>
</evidence>
<dbReference type="PANTHER" id="PTHR24559">
    <property type="entry name" value="TRANSPOSON TY3-I GAG-POL POLYPROTEIN"/>
    <property type="match status" value="1"/>
</dbReference>
<dbReference type="InterPro" id="IPR043128">
    <property type="entry name" value="Rev_trsase/Diguanyl_cyclase"/>
</dbReference>
<dbReference type="GO" id="GO:0016787">
    <property type="term" value="F:hydrolase activity"/>
    <property type="evidence" value="ECO:0007669"/>
    <property type="project" value="UniProtKB-KW"/>
</dbReference>
<dbReference type="Gene3D" id="3.30.70.270">
    <property type="match status" value="1"/>
</dbReference>